<accession>A0ABU3BVK1</accession>
<gene>
    <name evidence="2" type="ORF">RM540_16010</name>
</gene>
<dbReference type="InterPro" id="IPR022742">
    <property type="entry name" value="Hydrolase_4"/>
</dbReference>
<dbReference type="Gene3D" id="3.40.50.1820">
    <property type="entry name" value="alpha/beta hydrolase"/>
    <property type="match status" value="1"/>
</dbReference>
<organism evidence="2 3">
    <name type="scientific">Rubrivirga litoralis</name>
    <dbReference type="NCBI Taxonomy" id="3075598"/>
    <lineage>
        <taxon>Bacteria</taxon>
        <taxon>Pseudomonadati</taxon>
        <taxon>Rhodothermota</taxon>
        <taxon>Rhodothermia</taxon>
        <taxon>Rhodothermales</taxon>
        <taxon>Rubricoccaceae</taxon>
        <taxon>Rubrivirga</taxon>
    </lineage>
</organism>
<evidence type="ECO:0000313" key="3">
    <source>
        <dbReference type="Proteomes" id="UP001267426"/>
    </source>
</evidence>
<protein>
    <submittedName>
        <fullName evidence="2">Lysophospholipase</fullName>
    </submittedName>
</protein>
<feature type="domain" description="Serine aminopeptidase S33" evidence="1">
    <location>
        <begin position="28"/>
        <end position="261"/>
    </location>
</feature>
<evidence type="ECO:0000313" key="2">
    <source>
        <dbReference type="EMBL" id="MDT0633260.1"/>
    </source>
</evidence>
<dbReference type="Pfam" id="PF12146">
    <property type="entry name" value="Hydrolase_4"/>
    <property type="match status" value="1"/>
</dbReference>
<dbReference type="InterPro" id="IPR029058">
    <property type="entry name" value="AB_hydrolase_fold"/>
</dbReference>
<sequence length="280" mass="30589">MTHETDTLQTFDGLSLFTRRWVPDWRPTRLVVALVHGLHEHSGRYAYLASALMVRGIAVQAVDLRGHGQSPGERGQVETSFDEYTRDVEALLGGAAETAGGLPVVLMGHSMGGLAAARTVQERGADRLAGLVLSSPALSVAAPPVLRAVAPYVARWFPNAPATRVDLSKLSHDPTVERKYREDPLTIVRGVRARLGNAIVQATERVRERPEAFGLPLYLFHGTADVITDPAGTEWLAEHAPGDVTLRLYDGLYHETLHEDERDRVIADLVAWLDVRADAA</sequence>
<dbReference type="InterPro" id="IPR051044">
    <property type="entry name" value="MAG_DAG_Lipase"/>
</dbReference>
<keyword evidence="3" id="KW-1185">Reference proteome</keyword>
<proteinExistence type="predicted"/>
<evidence type="ECO:0000259" key="1">
    <source>
        <dbReference type="Pfam" id="PF12146"/>
    </source>
</evidence>
<dbReference type="PANTHER" id="PTHR11614">
    <property type="entry name" value="PHOSPHOLIPASE-RELATED"/>
    <property type="match status" value="1"/>
</dbReference>
<reference evidence="2 3" key="1">
    <citation type="submission" date="2023-09" db="EMBL/GenBank/DDBJ databases">
        <authorList>
            <person name="Rey-Velasco X."/>
        </authorList>
    </citation>
    <scope>NUCLEOTIDE SEQUENCE [LARGE SCALE GENOMIC DNA]</scope>
    <source>
        <strain evidence="2 3">F394</strain>
    </source>
</reference>
<dbReference type="EMBL" id="JAVRHT010000069">
    <property type="protein sequence ID" value="MDT0633260.1"/>
    <property type="molecule type" value="Genomic_DNA"/>
</dbReference>
<name>A0ABU3BVK1_9BACT</name>
<dbReference type="Proteomes" id="UP001267426">
    <property type="component" value="Unassembled WGS sequence"/>
</dbReference>
<dbReference type="RefSeq" id="WP_311665980.1">
    <property type="nucleotide sequence ID" value="NZ_JAVRHT010000069.1"/>
</dbReference>
<comment type="caution">
    <text evidence="2">The sequence shown here is derived from an EMBL/GenBank/DDBJ whole genome shotgun (WGS) entry which is preliminary data.</text>
</comment>
<dbReference type="SUPFAM" id="SSF53474">
    <property type="entry name" value="alpha/beta-Hydrolases"/>
    <property type="match status" value="1"/>
</dbReference>